<evidence type="ECO:0000259" key="9">
    <source>
        <dbReference type="Pfam" id="PF00135"/>
    </source>
</evidence>
<dbReference type="PROSITE" id="PS00122">
    <property type="entry name" value="CARBOXYLESTERASE_B_1"/>
    <property type="match status" value="1"/>
</dbReference>
<dbReference type="PANTHER" id="PTHR43918:SF15">
    <property type="entry name" value="CARBOXYLIC ESTER HYDROLASE"/>
    <property type="match status" value="1"/>
</dbReference>
<dbReference type="InterPro" id="IPR019826">
    <property type="entry name" value="Carboxylesterase_B_AS"/>
</dbReference>
<protein>
    <recommendedName>
        <fullName evidence="8">Carboxylic ester hydrolase</fullName>
        <ecNumber evidence="8">3.1.1.-</ecNumber>
    </recommendedName>
</protein>
<comment type="similarity">
    <text evidence="1 8">Belongs to the type-B carboxylesterase/lipase family.</text>
</comment>
<feature type="signal peptide" evidence="8">
    <location>
        <begin position="1"/>
        <end position="19"/>
    </location>
</feature>
<evidence type="ECO:0000256" key="3">
    <source>
        <dbReference type="ARBA" id="ARBA00022801"/>
    </source>
</evidence>
<dbReference type="WBParaSite" id="PgR051X_g044_t03">
    <property type="protein sequence ID" value="PgR051X_g044_t03"/>
    <property type="gene ID" value="PgR051X_g044"/>
</dbReference>
<evidence type="ECO:0000256" key="7">
    <source>
        <dbReference type="PIRSR" id="PIRSR600997-1"/>
    </source>
</evidence>
<keyword evidence="5" id="KW-1015">Disulfide bond</keyword>
<evidence type="ECO:0000256" key="1">
    <source>
        <dbReference type="ARBA" id="ARBA00005964"/>
    </source>
</evidence>
<feature type="chain" id="PRO_5041473798" description="Carboxylic ester hydrolase" evidence="8">
    <location>
        <begin position="20"/>
        <end position="616"/>
    </location>
</feature>
<name>A0A915BPV7_PARUN</name>
<feature type="active site" description="Charge relay system" evidence="7">
    <location>
        <position position="484"/>
    </location>
</feature>
<keyword evidence="10" id="KW-1185">Reference proteome</keyword>
<dbReference type="Gene3D" id="3.40.50.1820">
    <property type="entry name" value="alpha/beta hydrolase"/>
    <property type="match status" value="1"/>
</dbReference>
<dbReference type="AlphaFoldDB" id="A0A915BPV7"/>
<dbReference type="PANTHER" id="PTHR43918">
    <property type="entry name" value="ACETYLCHOLINESTERASE"/>
    <property type="match status" value="1"/>
</dbReference>
<dbReference type="InterPro" id="IPR050654">
    <property type="entry name" value="AChE-related_enzymes"/>
</dbReference>
<proteinExistence type="inferred from homology"/>
<keyword evidence="4" id="KW-0531">Neurotransmitter degradation</keyword>
<dbReference type="WBParaSite" id="PgR051X_g044_t01">
    <property type="protein sequence ID" value="PgR051X_g044_t01"/>
    <property type="gene ID" value="PgR051X_g044"/>
</dbReference>
<organism evidence="10 11">
    <name type="scientific">Parascaris univalens</name>
    <name type="common">Nematode worm</name>
    <dbReference type="NCBI Taxonomy" id="6257"/>
    <lineage>
        <taxon>Eukaryota</taxon>
        <taxon>Metazoa</taxon>
        <taxon>Ecdysozoa</taxon>
        <taxon>Nematoda</taxon>
        <taxon>Chromadorea</taxon>
        <taxon>Rhabditida</taxon>
        <taxon>Spirurina</taxon>
        <taxon>Ascaridomorpha</taxon>
        <taxon>Ascaridoidea</taxon>
        <taxon>Ascarididae</taxon>
        <taxon>Parascaris</taxon>
    </lineage>
</organism>
<feature type="active site" description="Charge relay system" evidence="7">
    <location>
        <position position="354"/>
    </location>
</feature>
<dbReference type="PRINTS" id="PR00878">
    <property type="entry name" value="CHOLNESTRASE"/>
</dbReference>
<dbReference type="GO" id="GO:0005886">
    <property type="term" value="C:plasma membrane"/>
    <property type="evidence" value="ECO:0007669"/>
    <property type="project" value="TreeGrafter"/>
</dbReference>
<comment type="catalytic activity">
    <reaction evidence="6">
        <text>acetylcholine + H2O = choline + acetate + H(+)</text>
        <dbReference type="Rhea" id="RHEA:17561"/>
        <dbReference type="ChEBI" id="CHEBI:15354"/>
        <dbReference type="ChEBI" id="CHEBI:15355"/>
        <dbReference type="ChEBI" id="CHEBI:15377"/>
        <dbReference type="ChEBI" id="CHEBI:15378"/>
        <dbReference type="ChEBI" id="CHEBI:30089"/>
        <dbReference type="EC" id="3.1.1.7"/>
    </reaction>
</comment>
<dbReference type="FunFam" id="3.40.50.1820:FF:000029">
    <property type="entry name" value="Acetylcholinesterase"/>
    <property type="match status" value="1"/>
</dbReference>
<evidence type="ECO:0000313" key="11">
    <source>
        <dbReference type="WBParaSite" id="PgR051X_g044_t01"/>
    </source>
</evidence>
<feature type="active site" description="Acyl-ester intermediate" evidence="7">
    <location>
        <position position="219"/>
    </location>
</feature>
<evidence type="ECO:0000256" key="6">
    <source>
        <dbReference type="ARBA" id="ARBA00048484"/>
    </source>
</evidence>
<reference evidence="11 12" key="1">
    <citation type="submission" date="2022-11" db="UniProtKB">
        <authorList>
            <consortium name="WormBaseParasite"/>
        </authorList>
    </citation>
    <scope>IDENTIFICATION</scope>
</reference>
<evidence type="ECO:0000256" key="8">
    <source>
        <dbReference type="RuleBase" id="RU361235"/>
    </source>
</evidence>
<dbReference type="Pfam" id="PF00135">
    <property type="entry name" value="COesterase"/>
    <property type="match status" value="1"/>
</dbReference>
<evidence type="ECO:0000313" key="10">
    <source>
        <dbReference type="Proteomes" id="UP000887569"/>
    </source>
</evidence>
<evidence type="ECO:0000256" key="5">
    <source>
        <dbReference type="ARBA" id="ARBA00023157"/>
    </source>
</evidence>
<dbReference type="Proteomes" id="UP000887569">
    <property type="component" value="Unplaced"/>
</dbReference>
<keyword evidence="8" id="KW-0732">Signal</keyword>
<sequence>MTHMHSVILLLCMLPPILSRAIVYDDAIVHTKLGIIRGIQQKFENAIVNAYLGVPFARPPIGSRRFALAEMIDPWQGELEARNLARTCYITPDSQFPQFPGAEMWNPPNAFDEDCLALNIWVPSEHDGRVMVWIYGGGFFSGSPSLDLYDGRVLASRQKVIVVNINYRLGPFGYLYFGPKSSIPGNMGLMDQQLALQWIHENIDAFGGNPQQVTLFGESAGAASVTAHLFAPGSFSYYQRAIVMSGTIINSWATKEKEIMFETSMFLARKLNCTSEHDQHPDVNLIAHCVRQAPASKVQRAADAVGIDQILPMTFPFVPVEEDDNFFQGNVFTKLRKRDFKKDVSILIGSMKDEGTYWLPYYLLSPKMGFQFNHTISADDPINRALINRGQYTRSLDSFIPYFGDSQLVRHALLHAYEQVSESNDPRERLRDGVARFVGDFFFTCSLVEFSDILADNIYGSVYMYYFTKRSSANPWPKWMGVMHGYEIEYVFGQPMRQSHLYAAGQLTSEQRFSEMIMKFWTEFAVTGVPMATWPKYNKVTRKSFVVDDEMADVNYRLNVDVHGKYCRLLAEARSIIGQGSECKTKMDSLASSAIEVRASLLLSFLVIFSNALLCS</sequence>
<keyword evidence="3 8" id="KW-0378">Hydrolase</keyword>
<dbReference type="GO" id="GO:0019695">
    <property type="term" value="P:choline metabolic process"/>
    <property type="evidence" value="ECO:0007669"/>
    <property type="project" value="TreeGrafter"/>
</dbReference>
<keyword evidence="2" id="KW-0719">Serine esterase</keyword>
<accession>A0A915BPV7</accession>
<dbReference type="GO" id="GO:0006581">
    <property type="term" value="P:acetylcholine catabolic process"/>
    <property type="evidence" value="ECO:0007669"/>
    <property type="project" value="TreeGrafter"/>
</dbReference>
<feature type="domain" description="Carboxylesterase type B" evidence="9">
    <location>
        <begin position="26"/>
        <end position="552"/>
    </location>
</feature>
<evidence type="ECO:0000256" key="2">
    <source>
        <dbReference type="ARBA" id="ARBA00022487"/>
    </source>
</evidence>
<dbReference type="GO" id="GO:0003990">
    <property type="term" value="F:acetylcholinesterase activity"/>
    <property type="evidence" value="ECO:0007669"/>
    <property type="project" value="UniProtKB-EC"/>
</dbReference>
<dbReference type="InterPro" id="IPR002018">
    <property type="entry name" value="CarbesteraseB"/>
</dbReference>
<dbReference type="EC" id="3.1.1.-" evidence="8"/>
<dbReference type="GO" id="GO:0005615">
    <property type="term" value="C:extracellular space"/>
    <property type="evidence" value="ECO:0007669"/>
    <property type="project" value="TreeGrafter"/>
</dbReference>
<evidence type="ECO:0000313" key="12">
    <source>
        <dbReference type="WBParaSite" id="PgR051X_g044_t03"/>
    </source>
</evidence>
<dbReference type="InterPro" id="IPR000997">
    <property type="entry name" value="Cholinesterase"/>
</dbReference>
<dbReference type="SUPFAM" id="SSF53474">
    <property type="entry name" value="alpha/beta-Hydrolases"/>
    <property type="match status" value="1"/>
</dbReference>
<dbReference type="InterPro" id="IPR029058">
    <property type="entry name" value="AB_hydrolase_fold"/>
</dbReference>
<evidence type="ECO:0000256" key="4">
    <source>
        <dbReference type="ARBA" id="ARBA00022867"/>
    </source>
</evidence>